<dbReference type="GO" id="GO:0000049">
    <property type="term" value="F:tRNA binding"/>
    <property type="evidence" value="ECO:0007669"/>
    <property type="project" value="UniProtKB-KW"/>
</dbReference>
<feature type="compositionally biased region" description="Acidic residues" evidence="9">
    <location>
        <begin position="306"/>
        <end position="337"/>
    </location>
</feature>
<comment type="catalytic activity">
    <reaction evidence="8">
        <text>Endonucleolytic cleavage of single-stranded RNA in A- and U-rich regions.</text>
        <dbReference type="EC" id="3.1.26.12"/>
    </reaction>
</comment>
<dbReference type="GO" id="GO:0008270">
    <property type="term" value="F:zinc ion binding"/>
    <property type="evidence" value="ECO:0007669"/>
    <property type="project" value="UniProtKB-UniRule"/>
</dbReference>
<dbReference type="InterPro" id="IPR048583">
    <property type="entry name" value="RNase_E_G_thioredoxin-like"/>
</dbReference>
<keyword evidence="8" id="KW-0699">rRNA-binding</keyword>
<feature type="compositionally biased region" description="Acidic residues" evidence="9">
    <location>
        <begin position="1043"/>
        <end position="1055"/>
    </location>
</feature>
<feature type="domain" description="RNase E/G thioredoxin-like" evidence="11">
    <location>
        <begin position="683"/>
        <end position="767"/>
    </location>
</feature>
<keyword evidence="8" id="KW-1003">Cell membrane</keyword>
<keyword evidence="4 8" id="KW-0255">Endonuclease</keyword>
<feature type="binding site" evidence="8">
    <location>
        <position position="626"/>
    </location>
    <ligand>
        <name>Mg(2+)</name>
        <dbReference type="ChEBI" id="CHEBI:18420"/>
        <note>catalytic</note>
    </ligand>
</feature>
<dbReference type="Gene3D" id="2.40.50.140">
    <property type="entry name" value="Nucleic acid-binding proteins"/>
    <property type="match status" value="2"/>
</dbReference>
<feature type="region of interest" description="Disordered" evidence="9">
    <location>
        <begin position="794"/>
        <end position="1070"/>
    </location>
</feature>
<dbReference type="HAMAP" id="MF_00970">
    <property type="entry name" value="RNase_E"/>
    <property type="match status" value="1"/>
</dbReference>
<dbReference type="GO" id="GO:0009898">
    <property type="term" value="C:cytoplasmic side of plasma membrane"/>
    <property type="evidence" value="ECO:0007669"/>
    <property type="project" value="UniProtKB-UniRule"/>
</dbReference>
<feature type="compositionally biased region" description="Acidic residues" evidence="9">
    <location>
        <begin position="848"/>
        <end position="871"/>
    </location>
</feature>
<dbReference type="Pfam" id="PF20833">
    <property type="entry name" value="RNase_E_G_Thio"/>
    <property type="match status" value="1"/>
</dbReference>
<organism evidence="12 13">
    <name type="scientific">Tropicimonas isoalkanivorans</name>
    <dbReference type="NCBI Taxonomy" id="441112"/>
    <lineage>
        <taxon>Bacteria</taxon>
        <taxon>Pseudomonadati</taxon>
        <taxon>Pseudomonadota</taxon>
        <taxon>Alphaproteobacteria</taxon>
        <taxon>Rhodobacterales</taxon>
        <taxon>Roseobacteraceae</taxon>
        <taxon>Tropicimonas</taxon>
    </lineage>
</organism>
<gene>
    <name evidence="8" type="primary">rne</name>
    <name evidence="12" type="ORF">SAMN04488094_10129</name>
</gene>
<keyword evidence="5 8" id="KW-0378">Hydrolase</keyword>
<comment type="function">
    <text evidence="8">Endoribonuclease that plays a central role in RNA processing and decay. Required for the maturation of 5S and 16S rRNAs and the majority of tRNAs. Also involved in the degradation of most mRNAs.</text>
</comment>
<dbReference type="RefSeq" id="WP_093358290.1">
    <property type="nucleotide sequence ID" value="NZ_FOLG01000001.1"/>
</dbReference>
<dbReference type="Gene3D" id="3.40.1260.20">
    <property type="entry name" value="Ribonuclease E, catalytic domain"/>
    <property type="match status" value="1"/>
</dbReference>
<dbReference type="Pfam" id="PF10150">
    <property type="entry name" value="RNase_E_G"/>
    <property type="match status" value="1"/>
</dbReference>
<feature type="compositionally biased region" description="Low complexity" evidence="9">
    <location>
        <begin position="910"/>
        <end position="981"/>
    </location>
</feature>
<feature type="region of interest" description="Required for zinc-mediated homotetramerization and catalytic activity" evidence="8">
    <location>
        <begin position="684"/>
        <end position="687"/>
    </location>
</feature>
<feature type="compositionally biased region" description="Basic residues" evidence="9">
    <location>
        <begin position="824"/>
        <end position="835"/>
    </location>
</feature>
<feature type="compositionally biased region" description="Low complexity" evidence="9">
    <location>
        <begin position="180"/>
        <end position="210"/>
    </location>
</feature>
<dbReference type="SUPFAM" id="SSF50249">
    <property type="entry name" value="Nucleic acid-binding proteins"/>
    <property type="match status" value="1"/>
</dbReference>
<feature type="compositionally biased region" description="Basic residues" evidence="9">
    <location>
        <begin position="886"/>
        <end position="896"/>
    </location>
</feature>
<dbReference type="InterPro" id="IPR019307">
    <property type="entry name" value="RNA-bd_AU-1/RNase_E/G"/>
</dbReference>
<feature type="compositionally biased region" description="Acidic residues" evidence="9">
    <location>
        <begin position="240"/>
        <end position="255"/>
    </location>
</feature>
<evidence type="ECO:0000256" key="4">
    <source>
        <dbReference type="ARBA" id="ARBA00022759"/>
    </source>
</evidence>
<keyword evidence="8" id="KW-0819">tRNA processing</keyword>
<keyword evidence="7 8" id="KW-0694">RNA-binding</keyword>
<feature type="domain" description="RNA-binding protein AU-1/Ribonuclease E/G" evidence="10">
    <location>
        <begin position="401"/>
        <end position="671"/>
    </location>
</feature>
<evidence type="ECO:0000259" key="10">
    <source>
        <dbReference type="Pfam" id="PF10150"/>
    </source>
</evidence>
<dbReference type="Proteomes" id="UP000198728">
    <property type="component" value="Unassembled WGS sequence"/>
</dbReference>
<comment type="similarity">
    <text evidence="8">Belongs to the RNase E/G family. RNase E subfamily.</text>
</comment>
<evidence type="ECO:0000313" key="13">
    <source>
        <dbReference type="Proteomes" id="UP000198728"/>
    </source>
</evidence>
<dbReference type="GO" id="GO:0008033">
    <property type="term" value="P:tRNA processing"/>
    <property type="evidence" value="ECO:0007669"/>
    <property type="project" value="UniProtKB-UniRule"/>
</dbReference>
<dbReference type="GO" id="GO:0019843">
    <property type="term" value="F:rRNA binding"/>
    <property type="evidence" value="ECO:0007669"/>
    <property type="project" value="UniProtKB-KW"/>
</dbReference>
<keyword evidence="13" id="KW-1185">Reference proteome</keyword>
<dbReference type="STRING" id="441112.SAMN04488094_10129"/>
<dbReference type="NCBIfam" id="TIGR00757">
    <property type="entry name" value="RNaseEG"/>
    <property type="match status" value="1"/>
</dbReference>
<keyword evidence="8" id="KW-0820">tRNA-binding</keyword>
<proteinExistence type="inferred from homology"/>
<feature type="compositionally biased region" description="Acidic residues" evidence="9">
    <location>
        <begin position="147"/>
        <end position="157"/>
    </location>
</feature>
<dbReference type="GO" id="GO:0006364">
    <property type="term" value="P:rRNA processing"/>
    <property type="evidence" value="ECO:0007669"/>
    <property type="project" value="UniProtKB-UniRule"/>
</dbReference>
<feature type="compositionally biased region" description="Basic residues" evidence="9">
    <location>
        <begin position="111"/>
        <end position="121"/>
    </location>
</feature>
<dbReference type="InterPro" id="IPR028878">
    <property type="entry name" value="RNase_E"/>
</dbReference>
<dbReference type="GO" id="GO:0005737">
    <property type="term" value="C:cytoplasm"/>
    <property type="evidence" value="ECO:0007669"/>
    <property type="project" value="UniProtKB-SubCell"/>
</dbReference>
<dbReference type="PANTHER" id="PTHR30001:SF1">
    <property type="entry name" value="RIBONUCLEASE E_G-LIKE PROTEIN, CHLOROPLASTIC"/>
    <property type="match status" value="1"/>
</dbReference>
<sequence length="1070" mass="115488">MAKKMLIDATHAEETRVVVVDGNKVDEFDFETSSKRQLAGNIYLAKVTRVEPSLQAAFVDYGGNRHGFLAFSEIHPDYYQIPVADRQALLAEEKAIAQSEDDDDSDEPKKSSRSRRRSSRSRQKDTGEAKKPEQAPATSLEGVEGMDVVDFDDEDSSEGAAKSPFVIEDSHGSARKDAGETAPAGAEETAPAEQQDAAPAAESAAPMSEAGGKEDVPAAEASEVSEAPEGETPEAAQTDASEETPEASSEDDAEADAPRRPIAARNEDRQDDVLSSGEVDAAGDVAPEADGPVGETGEGDPSPETAAEDEASAEESNDAGEDEASEEAGDGDDDDDNGHDPASEIESVAEEDVQEEIQRPRKPRMRRYKIQEVIKVRQIMLVQVVKEERGNKGAALTTYLSLAGRYCVLMPNTARGGGISRKITNSVDRKKLKEIASEIDVPEGAGLIIRTAGAKRTKSEIKRDYEYLKRLWEQIRALTLKSIAPAPIYEEGNLIKRSIRDLYNRDIDEVFVEGDEGYRVAKDFMKMIMPSHAKNVKHYQDQMPLFARYQVESYLAAMFNPVVQLKSGGYIVIGVTEALVAIDVNSGRATKEGSIEETALKTNLEAAEEVARQLRLRDLAGLIVIDFIDMEERKNNAAVEKRFKEKLKTDRARIQVGRISGFGLLEMSRQRLRPGMLEATTQPCPHCHGTGLLRSSDSIGLQILRQLEEEGGRKRSREVLVKVPPAICNFLINQKRERIAHIEAIYGMAVRLEADPALIPPDFTMEKFKTATRAVPEPSSAVVSVDISDMPEIEDAEEEAVEVEAEATEAEATPTETEDTDAPKKKRRRRRRRRGSSGQDNGENQQSGDDDSSSDDTQSDETTPEAVEESTGEPSSEESGKEQKPSRSRRRSRSRSRKSEDESAAVPETASGDAEAASGDGAGAPAEPTAEAAASPESAGEETPVAAASAELPSVEEAAAVEPAEPVEEAAPVEAAAPDEAQTPVEVTPAEPEQEPMLAAEEPEAAEGAVEPAPEASGTAAPETKAAESAAPEAVEAPAQEPELAEALEAESADDEPSKPKRRGWWSVGR</sequence>
<name>A0A1I1DCP1_9RHOB</name>
<dbReference type="EMBL" id="FOLG01000001">
    <property type="protein sequence ID" value="SFB70570.1"/>
    <property type="molecule type" value="Genomic_DNA"/>
</dbReference>
<dbReference type="GO" id="GO:0006402">
    <property type="term" value="P:mRNA catabolic process"/>
    <property type="evidence" value="ECO:0007669"/>
    <property type="project" value="UniProtKB-UniRule"/>
</dbReference>
<feature type="binding site" evidence="8">
    <location>
        <position position="684"/>
    </location>
    <ligand>
        <name>Zn(2+)</name>
        <dbReference type="ChEBI" id="CHEBI:29105"/>
        <note>ligand shared between dimeric partners</note>
    </ligand>
</feature>
<reference evidence="12 13" key="1">
    <citation type="submission" date="2016-10" db="EMBL/GenBank/DDBJ databases">
        <authorList>
            <person name="de Groot N.N."/>
        </authorList>
    </citation>
    <scope>NUCLEOTIDE SEQUENCE [LARGE SCALE GENOMIC DNA]</scope>
    <source>
        <strain evidence="12 13">DSM 19548</strain>
    </source>
</reference>
<evidence type="ECO:0000256" key="8">
    <source>
        <dbReference type="HAMAP-Rule" id="MF_00970"/>
    </source>
</evidence>
<evidence type="ECO:0000259" key="11">
    <source>
        <dbReference type="Pfam" id="PF20833"/>
    </source>
</evidence>
<comment type="cofactor">
    <cofactor evidence="8">
        <name>Mg(2+)</name>
        <dbReference type="ChEBI" id="CHEBI:18420"/>
    </cofactor>
    <text evidence="8">Binds 1 Mg(2+) ion per subunit.</text>
</comment>
<evidence type="ECO:0000256" key="7">
    <source>
        <dbReference type="ARBA" id="ARBA00022884"/>
    </source>
</evidence>
<dbReference type="InterPro" id="IPR004659">
    <property type="entry name" value="RNase_E/G"/>
</dbReference>
<keyword evidence="8" id="KW-0698">rRNA processing</keyword>
<keyword evidence="8" id="KW-0997">Cell inner membrane</keyword>
<keyword evidence="1 8" id="KW-0963">Cytoplasm</keyword>
<accession>A0A1I1DCP1</accession>
<feature type="compositionally biased region" description="Acidic residues" evidence="9">
    <location>
        <begin position="794"/>
        <end position="809"/>
    </location>
</feature>
<keyword evidence="2 8" id="KW-0540">Nuclease</keyword>
<feature type="compositionally biased region" description="Basic and acidic residues" evidence="9">
    <location>
        <begin position="122"/>
        <end position="133"/>
    </location>
</feature>
<feature type="compositionally biased region" description="Basic and acidic residues" evidence="9">
    <location>
        <begin position="168"/>
        <end position="179"/>
    </location>
</feature>
<dbReference type="GO" id="GO:0000287">
    <property type="term" value="F:magnesium ion binding"/>
    <property type="evidence" value="ECO:0007669"/>
    <property type="project" value="UniProtKB-UniRule"/>
</dbReference>
<keyword evidence="8" id="KW-0472">Membrane</keyword>
<dbReference type="InterPro" id="IPR012340">
    <property type="entry name" value="NA-bd_OB-fold"/>
</dbReference>
<keyword evidence="6 8" id="KW-0460">Magnesium</keyword>
<evidence type="ECO:0000256" key="1">
    <source>
        <dbReference type="ARBA" id="ARBA00022490"/>
    </source>
</evidence>
<evidence type="ECO:0000256" key="3">
    <source>
        <dbReference type="ARBA" id="ARBA00022723"/>
    </source>
</evidence>
<evidence type="ECO:0000256" key="5">
    <source>
        <dbReference type="ARBA" id="ARBA00022801"/>
    </source>
</evidence>
<evidence type="ECO:0000313" key="12">
    <source>
        <dbReference type="EMBL" id="SFB70570.1"/>
    </source>
</evidence>
<dbReference type="AlphaFoldDB" id="A0A1I1DCP1"/>
<evidence type="ECO:0000256" key="2">
    <source>
        <dbReference type="ARBA" id="ARBA00022722"/>
    </source>
</evidence>
<comment type="cofactor">
    <cofactor evidence="8">
        <name>Zn(2+)</name>
        <dbReference type="ChEBI" id="CHEBI:29105"/>
    </cofactor>
    <text evidence="8">Binds 2 Zn(2+) ions per homotetramer.</text>
</comment>
<comment type="subunit">
    <text evidence="8">Homotetramer formed by a dimer of dimers.</text>
</comment>
<dbReference type="GO" id="GO:0008995">
    <property type="term" value="F:ribonuclease E activity"/>
    <property type="evidence" value="ECO:0007669"/>
    <property type="project" value="UniProtKB-EC"/>
</dbReference>
<dbReference type="EC" id="3.1.26.12" evidence="8"/>
<protein>
    <recommendedName>
        <fullName evidence="8">Ribonuclease E</fullName>
        <shortName evidence="8">RNase E</shortName>
        <ecNumber evidence="8">3.1.26.12</ecNumber>
    </recommendedName>
</protein>
<feature type="compositionally biased region" description="Low complexity" evidence="9">
    <location>
        <begin position="989"/>
        <end position="1042"/>
    </location>
</feature>
<evidence type="ECO:0000256" key="9">
    <source>
        <dbReference type="SAM" id="MobiDB-lite"/>
    </source>
</evidence>
<feature type="region of interest" description="Disordered" evidence="9">
    <location>
        <begin position="96"/>
        <end position="363"/>
    </location>
</feature>
<keyword evidence="3 8" id="KW-0479">Metal-binding</keyword>
<evidence type="ECO:0000256" key="6">
    <source>
        <dbReference type="ARBA" id="ARBA00022842"/>
    </source>
</evidence>
<dbReference type="PANTHER" id="PTHR30001">
    <property type="entry name" value="RIBONUCLEASE"/>
    <property type="match status" value="1"/>
</dbReference>
<keyword evidence="8" id="KW-0862">Zinc</keyword>
<feature type="binding site" evidence="8">
    <location>
        <position position="583"/>
    </location>
    <ligand>
        <name>Mg(2+)</name>
        <dbReference type="ChEBI" id="CHEBI:18420"/>
        <note>catalytic</note>
    </ligand>
</feature>
<comment type="subcellular location">
    <subcellularLocation>
        <location evidence="8">Cytoplasm</location>
    </subcellularLocation>
    <subcellularLocation>
        <location evidence="8">Cell inner membrane</location>
        <topology evidence="8">Peripheral membrane protein</topology>
        <orientation evidence="8">Cytoplasmic side</orientation>
    </subcellularLocation>
</comment>
<dbReference type="OrthoDB" id="9804278at2"/>
<feature type="binding site" evidence="8">
    <location>
        <position position="687"/>
    </location>
    <ligand>
        <name>Zn(2+)</name>
        <dbReference type="ChEBI" id="CHEBI:29105"/>
        <note>ligand shared between dimeric partners</note>
    </ligand>
</feature>